<evidence type="ECO:0000256" key="3">
    <source>
        <dbReference type="ARBA" id="ARBA00022574"/>
    </source>
</evidence>
<evidence type="ECO:0000313" key="12">
    <source>
        <dbReference type="Proteomes" id="UP000604046"/>
    </source>
</evidence>
<comment type="similarity">
    <text evidence="8">Belongs to the IFT172 family.</text>
</comment>
<evidence type="ECO:0000256" key="8">
    <source>
        <dbReference type="ARBA" id="ARBA00038130"/>
    </source>
</evidence>
<feature type="domain" description="IFT80 second beta-propeller" evidence="9">
    <location>
        <begin position="454"/>
        <end position="544"/>
    </location>
</feature>
<keyword evidence="3" id="KW-0853">WD repeat</keyword>
<dbReference type="Gene3D" id="1.25.40.470">
    <property type="match status" value="2"/>
</dbReference>
<dbReference type="SUPFAM" id="SSF50978">
    <property type="entry name" value="WD40 repeat-like"/>
    <property type="match status" value="1"/>
</dbReference>
<dbReference type="OrthoDB" id="2186662at2759"/>
<dbReference type="InterPro" id="IPR001680">
    <property type="entry name" value="WD40_rpt"/>
</dbReference>
<dbReference type="EMBL" id="CAJNDS010002597">
    <property type="protein sequence ID" value="CAE7539442.1"/>
    <property type="molecule type" value="Genomic_DNA"/>
</dbReference>
<dbReference type="Pfam" id="PF23335">
    <property type="entry name" value="Beta-prop_IFT80_2nd"/>
    <property type="match status" value="1"/>
</dbReference>
<protein>
    <submittedName>
        <fullName evidence="11">IFT172 protein</fullName>
    </submittedName>
</protein>
<evidence type="ECO:0000256" key="5">
    <source>
        <dbReference type="ARBA" id="ARBA00022803"/>
    </source>
</evidence>
<dbReference type="InterPro" id="IPR015943">
    <property type="entry name" value="WD40/YVTN_repeat-like_dom_sf"/>
</dbReference>
<dbReference type="InterPro" id="IPR036322">
    <property type="entry name" value="WD40_repeat_dom_sf"/>
</dbReference>
<dbReference type="GO" id="GO:0042073">
    <property type="term" value="P:intraciliary transport"/>
    <property type="evidence" value="ECO:0007669"/>
    <property type="project" value="TreeGrafter"/>
</dbReference>
<sequence length="1816" mass="205064">MSKVTSISWSSNTTRLATVGADKIVQLFDEHGEKQDRFSTKPADKAARTYAVRTIEFSPDGTKLAVAQSDNIVFVYKLGSDWKDKKSICNKFQQTSSVTCLTWPAGHPNEVVFGLAEGKVKVGQLKSNKAATLYSTDSFVVSMCAGPDGNSILSGHLDGSIYRFHFETETVPRPTTTKFAMVPQCVPYALSWGYAGICAAGNDRMVRFWDSEGREGQTFDYTGDQKIKEFTVAAFNPSGESVVLGNYNRFLVFAWHPKRSEWAEVVQREVPNLYTVTALSWRADGSRLIVGSLCGGVDMFDVCIRRSRYRDSHEFTYVSLSQVIVKSLRSGARIVLKSNVGFEIKKINIFQERFLVAHTPESILLGDLQTCRLSEIPWHSSGNEKFVFDNPTVCMIFKAGELSVVEYGCNELLACARTEFMSPHLISVRISAPEESDAYAPAIGELKVIAYLLDLMTIRVCDLVSNATLANIHHDTRIDWLELNPNGANRLIFRDKRRQLYLFDIEQQSRVTLLNYCNYVQWVPDSDVVVAQNRGQLCVWYSINAPDRVTLHEIKGDIEDIERSNGRTCVIVDEGVNMVEYELDEGLISFGSCLERGQYAKALQRWCEVYCGAVDSVMYAIEFLQAVDLLEASLRELPSHGADPCGECLEHQELPLTPETEAMWRSLADASMDGHLPDVLKEHFNLPVAERCYAVLGDVAKSRYLHKVNRLIQDHAAEVGGDGSNYYMAQASVKMYLVPRCHDVLHGAEAKMAMLAKQFQRAEAILLDHNELDEALAMYQELHKYNESIQLAERKNHPKLMHLKNYYLQWLLSTQQEEKAGELQEIDGDYVRAIELYLRGGMAAKAASVVQRHNANYSQELLQKIVAGLQASGMHDRAGGLYERMGLIQPAMDAYRRGHAYRQAIELAKHSQPGLVVALEEEWGDWLVSQRQVDAAINHYIEAGSATKAIDAAMTARQWHKAETLLDQASMGADQSFALPFYEKLATHYAHSRQFEQAERAFIKSGRPQRAVQMYVDHAQYEKAHRVAKAHLSPAERTELYIALAQGLEQSVKLNEAEQMYLAVNEFDLAINMYKKREEYEQMLRLVSKYRKELLNDTYKHIAEQYEMKGNLKKAEHYYVEAKMWTSAMSMYRQLEKWEDAKRVAKMHGGKQSFEKVVLAQAHATFKEHGAEAGAQLLAKHGLIEIAIDYAVEHSNFQHAFELANHSAKHKLPDIHLKKEEFIKANKPKEAIDMQLGVVATYVHGRDWVSAMRVAEAYERESIKDVMVHHAKDLVDQNNMQAAENLFIQAGKPELAVKAYSSKRMVNEAVRVCKKHCPQMLGDVVDSYGDGAAAPGAPQSLDEILDAAKIYEETGNYSRAIDAYLSVNETASSEPDRLEEVWENAVRLSMKHAQERYTDIVAIVSKRLKLIQRFEAAAELYESIDAFREAVNCYIAGEVWDKARQLAQQHCPDMVRVVEDRYKTDLVGKGDGDELIRRTGDVDSALDMYARNGDWTKCLALAEKHSPKMLPHYLVQYCRVLANKQEILQAAQMLVRYGPPPEQTNFPLYKLIHTDLLPPAQLPSCADAGGPPLVREMLLRVMTPPGTLGAPPTPKMLSEDRRPQAEFLKALLTAHLQTVRERLRERNMAPEVVAKVSVALCRYCAEFPVDLAFYDAGLDCKNAGMINMSFFFLNRFLDIADAIEDPDNAAIDNTDFMDTDIPSPYDLDLPEQAHISNDKVEEIRDWVLGWSMDQNVQQKMDLRQCDKCCLHAWEAANPRNCSTLSEPCAISGFPVQKKSRVECTVCHVAANRDDWNIWVQQFKECPWCSAPQNAQY</sequence>
<dbReference type="Proteomes" id="UP000604046">
    <property type="component" value="Unassembled WGS sequence"/>
</dbReference>
<evidence type="ECO:0000256" key="1">
    <source>
        <dbReference type="ARBA" id="ARBA00004138"/>
    </source>
</evidence>
<dbReference type="InterPro" id="IPR056456">
    <property type="entry name" value="Beta-prop_IFT80_2nd"/>
</dbReference>
<dbReference type="PANTHER" id="PTHR15722:SF2">
    <property type="entry name" value="INTRAFLAGELLAR TRANSPORT PROTEIN 172 HOMOLOG"/>
    <property type="match status" value="1"/>
</dbReference>
<dbReference type="SUPFAM" id="SSF69322">
    <property type="entry name" value="Tricorn protease domain 2"/>
    <property type="match status" value="1"/>
</dbReference>
<evidence type="ECO:0000256" key="4">
    <source>
        <dbReference type="ARBA" id="ARBA00022737"/>
    </source>
</evidence>
<dbReference type="GO" id="GO:0030992">
    <property type="term" value="C:intraciliary transport particle B"/>
    <property type="evidence" value="ECO:0007669"/>
    <property type="project" value="TreeGrafter"/>
</dbReference>
<evidence type="ECO:0000256" key="2">
    <source>
        <dbReference type="ARBA" id="ARBA00022473"/>
    </source>
</evidence>
<dbReference type="GO" id="GO:0036064">
    <property type="term" value="C:ciliary basal body"/>
    <property type="evidence" value="ECO:0007669"/>
    <property type="project" value="TreeGrafter"/>
</dbReference>
<organism evidence="11 12">
    <name type="scientific">Symbiodinium natans</name>
    <dbReference type="NCBI Taxonomy" id="878477"/>
    <lineage>
        <taxon>Eukaryota</taxon>
        <taxon>Sar</taxon>
        <taxon>Alveolata</taxon>
        <taxon>Dinophyceae</taxon>
        <taxon>Suessiales</taxon>
        <taxon>Symbiodiniaceae</taxon>
        <taxon>Symbiodinium</taxon>
    </lineage>
</organism>
<evidence type="ECO:0000256" key="6">
    <source>
        <dbReference type="ARBA" id="ARBA00023069"/>
    </source>
</evidence>
<dbReference type="Gene3D" id="2.130.10.10">
    <property type="entry name" value="YVTN repeat-like/Quinoprotein amine dehydrogenase"/>
    <property type="match status" value="3"/>
</dbReference>
<dbReference type="GO" id="GO:0005930">
    <property type="term" value="C:axoneme"/>
    <property type="evidence" value="ECO:0007669"/>
    <property type="project" value="TreeGrafter"/>
</dbReference>
<name>A0A812TVT3_9DINO</name>
<dbReference type="SMART" id="SM00320">
    <property type="entry name" value="WD40"/>
    <property type="match status" value="6"/>
</dbReference>
<keyword evidence="7" id="KW-0966">Cell projection</keyword>
<reference evidence="11" key="1">
    <citation type="submission" date="2021-02" db="EMBL/GenBank/DDBJ databases">
        <authorList>
            <person name="Dougan E. K."/>
            <person name="Rhodes N."/>
            <person name="Thang M."/>
            <person name="Chan C."/>
        </authorList>
    </citation>
    <scope>NUCLEOTIDE SEQUENCE</scope>
</reference>
<comment type="subcellular location">
    <subcellularLocation>
        <location evidence="1">Cell projection</location>
        <location evidence="1">Cilium</location>
    </subcellularLocation>
</comment>
<evidence type="ECO:0000313" key="11">
    <source>
        <dbReference type="EMBL" id="CAE7539442.1"/>
    </source>
</evidence>
<feature type="domain" description="IF140/IFT172/WDR19 TPR" evidence="10">
    <location>
        <begin position="1043"/>
        <end position="1299"/>
    </location>
</feature>
<dbReference type="Pfam" id="PF24762">
    <property type="entry name" value="TPR_IF140-IFT172"/>
    <property type="match status" value="1"/>
</dbReference>
<keyword evidence="4" id="KW-0677">Repeat</keyword>
<comment type="caution">
    <text evidence="11">The sequence shown here is derived from an EMBL/GenBank/DDBJ whole genome shotgun (WGS) entry which is preliminary data.</text>
</comment>
<gene>
    <name evidence="11" type="primary">IFT172</name>
    <name evidence="11" type="ORF">SNAT2548_LOCUS30247</name>
</gene>
<keyword evidence="5" id="KW-0802">TPR repeat</keyword>
<keyword evidence="6" id="KW-0969">Cilium</keyword>
<accession>A0A812TVT3</accession>
<evidence type="ECO:0000259" key="9">
    <source>
        <dbReference type="Pfam" id="PF23335"/>
    </source>
</evidence>
<evidence type="ECO:0000259" key="10">
    <source>
        <dbReference type="Pfam" id="PF24762"/>
    </source>
</evidence>
<evidence type="ECO:0000256" key="7">
    <source>
        <dbReference type="ARBA" id="ARBA00023273"/>
    </source>
</evidence>
<proteinExistence type="inferred from homology"/>
<keyword evidence="12" id="KW-1185">Reference proteome</keyword>
<keyword evidence="2" id="KW-0217">Developmental protein</keyword>
<dbReference type="Pfam" id="PF00400">
    <property type="entry name" value="WD40"/>
    <property type="match status" value="1"/>
</dbReference>
<dbReference type="PANTHER" id="PTHR15722">
    <property type="entry name" value="IFT140/172-RELATED"/>
    <property type="match status" value="1"/>
</dbReference>
<dbReference type="InterPro" id="IPR056168">
    <property type="entry name" value="TPR_IF140/IFT172/WDR19"/>
</dbReference>